<dbReference type="EMBL" id="BGZK01000748">
    <property type="protein sequence ID" value="GBP58942.1"/>
    <property type="molecule type" value="Genomic_DNA"/>
</dbReference>
<dbReference type="AlphaFoldDB" id="A0A4C1X7T9"/>
<comment type="caution">
    <text evidence="1">The sequence shown here is derived from an EMBL/GenBank/DDBJ whole genome shotgun (WGS) entry which is preliminary data.</text>
</comment>
<reference evidence="1 2" key="1">
    <citation type="journal article" date="2019" name="Commun. Biol.">
        <title>The bagworm genome reveals a unique fibroin gene that provides high tensile strength.</title>
        <authorList>
            <person name="Kono N."/>
            <person name="Nakamura H."/>
            <person name="Ohtoshi R."/>
            <person name="Tomita M."/>
            <person name="Numata K."/>
            <person name="Arakawa K."/>
        </authorList>
    </citation>
    <scope>NUCLEOTIDE SEQUENCE [LARGE SCALE GENOMIC DNA]</scope>
</reference>
<organism evidence="1 2">
    <name type="scientific">Eumeta variegata</name>
    <name type="common">Bagworm moth</name>
    <name type="synonym">Eumeta japonica</name>
    <dbReference type="NCBI Taxonomy" id="151549"/>
    <lineage>
        <taxon>Eukaryota</taxon>
        <taxon>Metazoa</taxon>
        <taxon>Ecdysozoa</taxon>
        <taxon>Arthropoda</taxon>
        <taxon>Hexapoda</taxon>
        <taxon>Insecta</taxon>
        <taxon>Pterygota</taxon>
        <taxon>Neoptera</taxon>
        <taxon>Endopterygota</taxon>
        <taxon>Lepidoptera</taxon>
        <taxon>Glossata</taxon>
        <taxon>Ditrysia</taxon>
        <taxon>Tineoidea</taxon>
        <taxon>Psychidae</taxon>
        <taxon>Oiketicinae</taxon>
        <taxon>Eumeta</taxon>
    </lineage>
</organism>
<keyword evidence="2" id="KW-1185">Reference proteome</keyword>
<protein>
    <submittedName>
        <fullName evidence="1">Uncharacterized protein</fullName>
    </submittedName>
</protein>
<name>A0A4C1X7T9_EUMVA</name>
<sequence length="133" mass="14590">MFVRNGVNANLRARMPTRPRAPTRDVLALSACALLTTVAKKTAAYTYRMRRRDIIKFSVVDVLAGIVNRSPATVAALNVSKCKSDASGRGCGWESLMKSVTLGNVTMSHRTREPAECLRLSHSTMIGLPRSRE</sequence>
<evidence type="ECO:0000313" key="1">
    <source>
        <dbReference type="EMBL" id="GBP58942.1"/>
    </source>
</evidence>
<accession>A0A4C1X7T9</accession>
<gene>
    <name evidence="1" type="ORF">EVAR_47005_1</name>
</gene>
<proteinExistence type="predicted"/>
<dbReference type="Proteomes" id="UP000299102">
    <property type="component" value="Unassembled WGS sequence"/>
</dbReference>
<evidence type="ECO:0000313" key="2">
    <source>
        <dbReference type="Proteomes" id="UP000299102"/>
    </source>
</evidence>